<dbReference type="InterPro" id="IPR052937">
    <property type="entry name" value="Inner_membrane_protein"/>
</dbReference>
<evidence type="ECO:0000313" key="3">
    <source>
        <dbReference type="EMBL" id="PJG86279.1"/>
    </source>
</evidence>
<dbReference type="PANTHER" id="PTHR42903">
    <property type="entry name" value="INNER MEMBRANE PROTEIN YCCF"/>
    <property type="match status" value="1"/>
</dbReference>
<proteinExistence type="predicted"/>
<comment type="caution">
    <text evidence="3">The sequence shown here is derived from an EMBL/GenBank/DDBJ whole genome shotgun (WGS) entry which is preliminary data.</text>
</comment>
<dbReference type="GO" id="GO:0005886">
    <property type="term" value="C:plasma membrane"/>
    <property type="evidence" value="ECO:0007669"/>
    <property type="project" value="UniProtKB-SubCell"/>
</dbReference>
<sequence>MSLILNILNFVLGGFVTTLGWLLATVISAVLVVTLPYSRSCWEITKMSFVPFGNDIIHVKYLEPTHPVSNGLGTVLNIFWFIFFGWWLCISHILTGIAQCVTIIGIPTGLAHFKLAGISLFPVGQRVVPKEVAQIARQNAAAQQFEK</sequence>
<organism evidence="3 4">
    <name type="scientific">Conservatibacter flavescens</name>
    <dbReference type="NCBI Taxonomy" id="28161"/>
    <lineage>
        <taxon>Bacteria</taxon>
        <taxon>Pseudomonadati</taxon>
        <taxon>Pseudomonadota</taxon>
        <taxon>Gammaproteobacteria</taxon>
        <taxon>Pasteurellales</taxon>
        <taxon>Pasteurellaceae</taxon>
        <taxon>Conservatibacter</taxon>
    </lineage>
</organism>
<evidence type="ECO:0000259" key="2">
    <source>
        <dbReference type="Pfam" id="PF03733"/>
    </source>
</evidence>
<keyword evidence="1" id="KW-0997">Cell inner membrane</keyword>
<dbReference type="InterPro" id="IPR005185">
    <property type="entry name" value="YccF"/>
</dbReference>
<protein>
    <recommendedName>
        <fullName evidence="1">Inner membrane protein YccF</fullName>
    </recommendedName>
</protein>
<comment type="subcellular location">
    <subcellularLocation>
        <location evidence="1">Cell inner membrane</location>
        <topology evidence="1">Multi-pass membrane protein</topology>
    </subcellularLocation>
</comment>
<feature type="transmembrane region" description="Helical" evidence="1">
    <location>
        <begin position="78"/>
        <end position="106"/>
    </location>
</feature>
<dbReference type="InterPro" id="IPR031308">
    <property type="entry name" value="UCP028777"/>
</dbReference>
<feature type="domain" description="Inner membrane component" evidence="2">
    <location>
        <begin position="75"/>
        <end position="125"/>
    </location>
</feature>
<name>A0A2M8S561_9PAST</name>
<keyword evidence="1" id="KW-0472">Membrane</keyword>
<dbReference type="OrthoDB" id="3238663at2"/>
<dbReference type="PANTHER" id="PTHR42903:SF1">
    <property type="entry name" value="INNER MEMBRANE PROTEIN YCCF"/>
    <property type="match status" value="1"/>
</dbReference>
<keyword evidence="1" id="KW-1133">Transmembrane helix</keyword>
<evidence type="ECO:0000313" key="4">
    <source>
        <dbReference type="Proteomes" id="UP000229329"/>
    </source>
</evidence>
<dbReference type="NCBIfam" id="NF008739">
    <property type="entry name" value="PRK11770.1-1"/>
    <property type="match status" value="1"/>
</dbReference>
<dbReference type="RefSeq" id="WP_100287555.1">
    <property type="nucleotide sequence ID" value="NZ_PHHA01000002.1"/>
</dbReference>
<feature type="transmembrane region" description="Helical" evidence="1">
    <location>
        <begin position="7"/>
        <end position="33"/>
    </location>
</feature>
<dbReference type="AlphaFoldDB" id="A0A2M8S561"/>
<dbReference type="EMBL" id="PHHA01000002">
    <property type="protein sequence ID" value="PJG86279.1"/>
    <property type="molecule type" value="Genomic_DNA"/>
</dbReference>
<keyword evidence="1" id="KW-0812">Transmembrane</keyword>
<gene>
    <name evidence="3" type="ORF">CVP05_00220</name>
</gene>
<keyword evidence="1" id="KW-1003">Cell membrane</keyword>
<dbReference type="Proteomes" id="UP000229329">
    <property type="component" value="Unassembled WGS sequence"/>
</dbReference>
<accession>A0A2M8S561</accession>
<feature type="domain" description="Inner membrane component" evidence="2">
    <location>
        <begin position="4"/>
        <end position="54"/>
    </location>
</feature>
<reference evidence="3 4" key="1">
    <citation type="submission" date="2017-11" db="EMBL/GenBank/DDBJ databases">
        <title>Reclassification of Bisgaard taxon 7 as Conservatibacter flavescens gen. nov., sp. nov.</title>
        <authorList>
            <person name="Christensen H."/>
        </authorList>
    </citation>
    <scope>NUCLEOTIDE SEQUENCE [LARGE SCALE GENOMIC DNA]</scope>
    <source>
        <strain evidence="3 4">7_4</strain>
    </source>
</reference>
<dbReference type="NCBIfam" id="NF008741">
    <property type="entry name" value="PRK11770.1-3"/>
    <property type="match status" value="1"/>
</dbReference>
<evidence type="ECO:0000256" key="1">
    <source>
        <dbReference type="PIRNR" id="PIRNR028777"/>
    </source>
</evidence>
<dbReference type="PIRSF" id="PIRSF028777">
    <property type="entry name" value="UCP028777"/>
    <property type="match status" value="1"/>
</dbReference>
<dbReference type="Pfam" id="PF03733">
    <property type="entry name" value="YccF"/>
    <property type="match status" value="2"/>
</dbReference>
<keyword evidence="4" id="KW-1185">Reference proteome</keyword>